<keyword evidence="3" id="KW-1185">Reference proteome</keyword>
<organism evidence="2 3">
    <name type="scientific">Aquibacillus halophilus</name>
    <dbReference type="NCBI Taxonomy" id="930132"/>
    <lineage>
        <taxon>Bacteria</taxon>
        <taxon>Bacillati</taxon>
        <taxon>Bacillota</taxon>
        <taxon>Bacilli</taxon>
        <taxon>Bacillales</taxon>
        <taxon>Bacillaceae</taxon>
        <taxon>Aquibacillus</taxon>
    </lineage>
</organism>
<evidence type="ECO:0000313" key="3">
    <source>
        <dbReference type="Proteomes" id="UP000799092"/>
    </source>
</evidence>
<reference evidence="2" key="1">
    <citation type="submission" date="2019-11" db="EMBL/GenBank/DDBJ databases">
        <authorList>
            <person name="Li J."/>
        </authorList>
    </citation>
    <scope>NUCLEOTIDE SEQUENCE</scope>
    <source>
        <strain evidence="2">B6B</strain>
    </source>
</reference>
<dbReference type="EMBL" id="WJNG01000017">
    <property type="protein sequence ID" value="MRH44658.1"/>
    <property type="molecule type" value="Genomic_DNA"/>
</dbReference>
<dbReference type="InterPro" id="IPR025413">
    <property type="entry name" value="YpzG-like"/>
</dbReference>
<gene>
    <name evidence="2" type="ORF">GH741_18590</name>
</gene>
<evidence type="ECO:0000313" key="2">
    <source>
        <dbReference type="EMBL" id="MRH44658.1"/>
    </source>
</evidence>
<dbReference type="RefSeq" id="WP_153738259.1">
    <property type="nucleotide sequence ID" value="NZ_WJNG01000017.1"/>
</dbReference>
<accession>A0A6A8DG46</accession>
<dbReference type="Pfam" id="PF14139">
    <property type="entry name" value="YpzG"/>
    <property type="match status" value="1"/>
</dbReference>
<dbReference type="AlphaFoldDB" id="A0A6A8DG46"/>
<comment type="caution">
    <text evidence="2">The sequence shown here is derived from an EMBL/GenBank/DDBJ whole genome shotgun (WGS) entry which is preliminary data.</text>
</comment>
<dbReference type="Proteomes" id="UP000799092">
    <property type="component" value="Unassembled WGS sequence"/>
</dbReference>
<dbReference type="OrthoDB" id="2691863at2"/>
<evidence type="ECO:0000256" key="1">
    <source>
        <dbReference type="SAM" id="MobiDB-lite"/>
    </source>
</evidence>
<name>A0A6A8DG46_9BACI</name>
<protein>
    <submittedName>
        <fullName evidence="2">YpzG family protein</fullName>
    </submittedName>
</protein>
<feature type="region of interest" description="Disordered" evidence="1">
    <location>
        <begin position="18"/>
        <end position="54"/>
    </location>
</feature>
<sequence length="54" mass="6143">MAKGNQQKPFFANLYQDPFQSPRASRKHTGHQVNGETKKSQAEIITEVQTNKRA</sequence>
<proteinExistence type="predicted"/>